<evidence type="ECO:0000256" key="1">
    <source>
        <dbReference type="ARBA" id="ARBA00004123"/>
    </source>
</evidence>
<accession>A0AAD5SXM8</accession>
<dbReference type="GO" id="GO:0005634">
    <property type="term" value="C:nucleus"/>
    <property type="evidence" value="ECO:0007669"/>
    <property type="project" value="UniProtKB-SubCell"/>
</dbReference>
<dbReference type="Proteomes" id="UP001211907">
    <property type="component" value="Unassembled WGS sequence"/>
</dbReference>
<evidence type="ECO:0000259" key="6">
    <source>
        <dbReference type="PROSITE" id="PS50048"/>
    </source>
</evidence>
<evidence type="ECO:0000313" key="7">
    <source>
        <dbReference type="EMBL" id="KAJ3116665.1"/>
    </source>
</evidence>
<dbReference type="PANTHER" id="PTHR46910">
    <property type="entry name" value="TRANSCRIPTION FACTOR PDR1"/>
    <property type="match status" value="1"/>
</dbReference>
<dbReference type="CDD" id="cd14688">
    <property type="entry name" value="bZIP_YAP"/>
    <property type="match status" value="1"/>
</dbReference>
<dbReference type="SUPFAM" id="SSF57701">
    <property type="entry name" value="Zn2/Cys6 DNA-binding domain"/>
    <property type="match status" value="1"/>
</dbReference>
<dbReference type="InterPro" id="IPR007219">
    <property type="entry name" value="XnlR_reg_dom"/>
</dbReference>
<dbReference type="SMART" id="SM00066">
    <property type="entry name" value="GAL4"/>
    <property type="match status" value="1"/>
</dbReference>
<proteinExistence type="predicted"/>
<dbReference type="Gene3D" id="4.10.240.10">
    <property type="entry name" value="Zn(2)-C6 fungal-type DNA-binding domain"/>
    <property type="match status" value="1"/>
</dbReference>
<reference evidence="7" key="1">
    <citation type="submission" date="2020-05" db="EMBL/GenBank/DDBJ databases">
        <title>Phylogenomic resolution of chytrid fungi.</title>
        <authorList>
            <person name="Stajich J.E."/>
            <person name="Amses K."/>
            <person name="Simmons R."/>
            <person name="Seto K."/>
            <person name="Myers J."/>
            <person name="Bonds A."/>
            <person name="Quandt C.A."/>
            <person name="Barry K."/>
            <person name="Liu P."/>
            <person name="Grigoriev I."/>
            <person name="Longcore J.E."/>
            <person name="James T.Y."/>
        </authorList>
    </citation>
    <scope>NUCLEOTIDE SEQUENCE</scope>
    <source>
        <strain evidence="7">JEL0513</strain>
    </source>
</reference>
<feature type="region of interest" description="Disordered" evidence="5">
    <location>
        <begin position="1"/>
        <end position="28"/>
    </location>
</feature>
<evidence type="ECO:0000256" key="4">
    <source>
        <dbReference type="ARBA" id="ARBA00023242"/>
    </source>
</evidence>
<keyword evidence="8" id="KW-1185">Reference proteome</keyword>
<dbReference type="InterPro" id="IPR036864">
    <property type="entry name" value="Zn2-C6_fun-type_DNA-bd_sf"/>
</dbReference>
<keyword evidence="4" id="KW-0539">Nucleus</keyword>
<dbReference type="PANTHER" id="PTHR46910:SF3">
    <property type="entry name" value="HALOTOLERANCE PROTEIN 9-RELATED"/>
    <property type="match status" value="1"/>
</dbReference>
<dbReference type="GO" id="GO:0003677">
    <property type="term" value="F:DNA binding"/>
    <property type="evidence" value="ECO:0007669"/>
    <property type="project" value="UniProtKB-KW"/>
</dbReference>
<dbReference type="AlphaFoldDB" id="A0AAD5SXM8"/>
<dbReference type="Pfam" id="PF00172">
    <property type="entry name" value="Zn_clus"/>
    <property type="match status" value="1"/>
</dbReference>
<name>A0AAD5SXM8_9FUNG</name>
<protein>
    <recommendedName>
        <fullName evidence="6">Zn(2)-C6 fungal-type domain-containing protein</fullName>
    </recommendedName>
</protein>
<gene>
    <name evidence="7" type="ORF">HK100_001002</name>
</gene>
<comment type="caution">
    <text evidence="7">The sequence shown here is derived from an EMBL/GenBank/DDBJ whole genome shotgun (WGS) entry which is preliminary data.</text>
</comment>
<evidence type="ECO:0000256" key="5">
    <source>
        <dbReference type="SAM" id="MobiDB-lite"/>
    </source>
</evidence>
<dbReference type="EMBL" id="JADGJH010001215">
    <property type="protein sequence ID" value="KAJ3116665.1"/>
    <property type="molecule type" value="Genomic_DNA"/>
</dbReference>
<dbReference type="PROSITE" id="PS00463">
    <property type="entry name" value="ZN2_CY6_FUNGAL_1"/>
    <property type="match status" value="1"/>
</dbReference>
<dbReference type="GO" id="GO:0008270">
    <property type="term" value="F:zinc ion binding"/>
    <property type="evidence" value="ECO:0007669"/>
    <property type="project" value="InterPro"/>
</dbReference>
<organism evidence="7 8">
    <name type="scientific">Physocladia obscura</name>
    <dbReference type="NCBI Taxonomy" id="109957"/>
    <lineage>
        <taxon>Eukaryota</taxon>
        <taxon>Fungi</taxon>
        <taxon>Fungi incertae sedis</taxon>
        <taxon>Chytridiomycota</taxon>
        <taxon>Chytridiomycota incertae sedis</taxon>
        <taxon>Chytridiomycetes</taxon>
        <taxon>Chytridiales</taxon>
        <taxon>Chytriomycetaceae</taxon>
        <taxon>Physocladia</taxon>
    </lineage>
</organism>
<keyword evidence="3" id="KW-0238">DNA-binding</keyword>
<dbReference type="GO" id="GO:0000981">
    <property type="term" value="F:DNA-binding transcription factor activity, RNA polymerase II-specific"/>
    <property type="evidence" value="ECO:0007669"/>
    <property type="project" value="InterPro"/>
</dbReference>
<evidence type="ECO:0000256" key="3">
    <source>
        <dbReference type="ARBA" id="ARBA00023125"/>
    </source>
</evidence>
<dbReference type="GO" id="GO:0006351">
    <property type="term" value="P:DNA-templated transcription"/>
    <property type="evidence" value="ECO:0007669"/>
    <property type="project" value="InterPro"/>
</dbReference>
<feature type="domain" description="Zn(2)-C6 fungal-type" evidence="6">
    <location>
        <begin position="296"/>
        <end position="326"/>
    </location>
</feature>
<dbReference type="InterPro" id="IPR001138">
    <property type="entry name" value="Zn2Cys6_DnaBD"/>
</dbReference>
<evidence type="ECO:0000256" key="2">
    <source>
        <dbReference type="ARBA" id="ARBA00022723"/>
    </source>
</evidence>
<dbReference type="CDD" id="cd00067">
    <property type="entry name" value="GAL4"/>
    <property type="match status" value="1"/>
</dbReference>
<dbReference type="PROSITE" id="PS50048">
    <property type="entry name" value="ZN2_CY6_FUNGAL_2"/>
    <property type="match status" value="1"/>
</dbReference>
<sequence>MESDTKRKPGRKPKEISASEKQKHNREIQRAFRERRKKQLEARNARISQLEAMLDAHPPGPSEHEALRQRLIAAEAEISILKHSGITIDFKASFPVTANTFQPNSNAQVCISCDLEKSRTLVALGQINVLSKQISELQEENQALKALLRLNMPILAPSLPPLNEFSGLEFANMATFTGRNNLASAFQNQISVGFPSSDNVFSANANYFVAQSGNLNWTSSNVIDVAEIDSHLSFNSTPSNMTLEKSALEIFGAPDVEFVRLALKSIPELGSNSFVDMFIENFMSTERQRRVSWAKSCSNCRIKKRKCDREKPCCSNCLNSRELCSYISTPVKRFSAQSLTESNLLTKVMDAADNNITVTGVTFQQEIDTELIPTIQDWELLRRLVDEDRSHDNSQMIISPRMLLQSFFNEPPCICFACLAVATVVHTPRISDSISLSYYEKAKKSLVREESASLRIVQSMNLLVWFAYAKGQPVHAAISLNHQTQIALQIRLEIDPDDLPSLSVLSNEEKDERRRVFWSLYYIVKAAELQTANDKIFPSQFKSGTVKPNRISIGVGVACFEAAIVLWYYYCFSESEYTRSYALRFGISELDIRMKIRRHMEFLKKTLCLLETSHLATGLSLRTRPIRSNRMTPLLDGVQGMIAEMDSLNLVQGRQISRSPSADDNIENILLEMQTFSLDDHSDAAPVSEAHDPRVFLGLLGMEVKGTMRWRGRYEEAWREFWKKYL</sequence>
<dbReference type="CDD" id="cd12148">
    <property type="entry name" value="fungal_TF_MHR"/>
    <property type="match status" value="1"/>
</dbReference>
<comment type="subcellular location">
    <subcellularLocation>
        <location evidence="1">Nucleus</location>
    </subcellularLocation>
</comment>
<dbReference type="InterPro" id="IPR050987">
    <property type="entry name" value="AtrR-like"/>
</dbReference>
<dbReference type="Pfam" id="PF04082">
    <property type="entry name" value="Fungal_trans"/>
    <property type="match status" value="1"/>
</dbReference>
<dbReference type="Gene3D" id="1.20.5.170">
    <property type="match status" value="1"/>
</dbReference>
<keyword evidence="2" id="KW-0479">Metal-binding</keyword>
<evidence type="ECO:0000313" key="8">
    <source>
        <dbReference type="Proteomes" id="UP001211907"/>
    </source>
</evidence>